<dbReference type="InterPro" id="IPR007712">
    <property type="entry name" value="RelE/ParE_toxin"/>
</dbReference>
<dbReference type="PANTHER" id="PTHR33755">
    <property type="entry name" value="TOXIN PARE1-RELATED"/>
    <property type="match status" value="1"/>
</dbReference>
<evidence type="ECO:0000256" key="1">
    <source>
        <dbReference type="ARBA" id="ARBA00006226"/>
    </source>
</evidence>
<reference evidence="3" key="2">
    <citation type="submission" date="2020-09" db="EMBL/GenBank/DDBJ databases">
        <authorList>
            <person name="Sun Q."/>
            <person name="Kim S."/>
        </authorList>
    </citation>
    <scope>NUCLEOTIDE SEQUENCE</scope>
    <source>
        <strain evidence="3">KCTC 32296</strain>
    </source>
</reference>
<organism evidence="3 4">
    <name type="scientific">Asticcacaulis endophyticus</name>
    <dbReference type="NCBI Taxonomy" id="1395890"/>
    <lineage>
        <taxon>Bacteria</taxon>
        <taxon>Pseudomonadati</taxon>
        <taxon>Pseudomonadota</taxon>
        <taxon>Alphaproteobacteria</taxon>
        <taxon>Caulobacterales</taxon>
        <taxon>Caulobacteraceae</taxon>
        <taxon>Asticcacaulis</taxon>
    </lineage>
</organism>
<protein>
    <submittedName>
        <fullName evidence="3">Plasmid stabilization protein</fullName>
    </submittedName>
</protein>
<comment type="similarity">
    <text evidence="1">Belongs to the RelE toxin family.</text>
</comment>
<sequence>MIFTLTKFAAQDIEDIGDFIALNNPARALSFIEEIHAACRALIDTPAAYPAIVTLGDNIRRAPFQRYLIFYAGTASELRIVRVLHSARDINAQMFVV</sequence>
<reference evidence="3" key="1">
    <citation type="journal article" date="2014" name="Int. J. Syst. Evol. Microbiol.">
        <title>Complete genome sequence of Corynebacterium casei LMG S-19264T (=DSM 44701T), isolated from a smear-ripened cheese.</title>
        <authorList>
            <consortium name="US DOE Joint Genome Institute (JGI-PGF)"/>
            <person name="Walter F."/>
            <person name="Albersmeier A."/>
            <person name="Kalinowski J."/>
            <person name="Ruckert C."/>
        </authorList>
    </citation>
    <scope>NUCLEOTIDE SEQUENCE</scope>
    <source>
        <strain evidence="3">KCTC 32296</strain>
    </source>
</reference>
<evidence type="ECO:0000313" key="4">
    <source>
        <dbReference type="Proteomes" id="UP000662572"/>
    </source>
</evidence>
<dbReference type="AlphaFoldDB" id="A0A918Q102"/>
<accession>A0A918Q102</accession>
<dbReference type="InterPro" id="IPR035093">
    <property type="entry name" value="RelE/ParE_toxin_dom_sf"/>
</dbReference>
<comment type="caution">
    <text evidence="3">The sequence shown here is derived from an EMBL/GenBank/DDBJ whole genome shotgun (WGS) entry which is preliminary data.</text>
</comment>
<keyword evidence="2" id="KW-1277">Toxin-antitoxin system</keyword>
<dbReference type="PANTHER" id="PTHR33755:SF6">
    <property type="entry name" value="PLASMID STABILIZATION SYSTEM PROTEIN"/>
    <property type="match status" value="1"/>
</dbReference>
<dbReference type="EMBL" id="BMZB01000001">
    <property type="protein sequence ID" value="GGZ26938.1"/>
    <property type="molecule type" value="Genomic_DNA"/>
</dbReference>
<gene>
    <name evidence="3" type="ORF">GCM10011273_10670</name>
</gene>
<proteinExistence type="inferred from homology"/>
<evidence type="ECO:0000256" key="2">
    <source>
        <dbReference type="ARBA" id="ARBA00022649"/>
    </source>
</evidence>
<dbReference type="Proteomes" id="UP000662572">
    <property type="component" value="Unassembled WGS sequence"/>
</dbReference>
<dbReference type="Pfam" id="PF05016">
    <property type="entry name" value="ParE_toxin"/>
    <property type="match status" value="1"/>
</dbReference>
<dbReference type="RefSeq" id="WP_189485341.1">
    <property type="nucleotide sequence ID" value="NZ_BMZB01000001.1"/>
</dbReference>
<dbReference type="InterPro" id="IPR051803">
    <property type="entry name" value="TA_system_RelE-like_toxin"/>
</dbReference>
<keyword evidence="4" id="KW-1185">Reference proteome</keyword>
<name>A0A918Q102_9CAUL</name>
<dbReference type="Gene3D" id="3.30.2310.20">
    <property type="entry name" value="RelE-like"/>
    <property type="match status" value="1"/>
</dbReference>
<evidence type="ECO:0000313" key="3">
    <source>
        <dbReference type="EMBL" id="GGZ26938.1"/>
    </source>
</evidence>